<dbReference type="PANTHER" id="PTHR23090:SF9">
    <property type="entry name" value="GLUTAMINE-DEPENDENT NAD(+) SYNTHETASE"/>
    <property type="match status" value="1"/>
</dbReference>
<keyword evidence="5 6" id="KW-0520">NAD</keyword>
<dbReference type="Gene3D" id="3.40.50.620">
    <property type="entry name" value="HUPs"/>
    <property type="match status" value="1"/>
</dbReference>
<dbReference type="GO" id="GO:0008795">
    <property type="term" value="F:NAD+ synthase activity"/>
    <property type="evidence" value="ECO:0007669"/>
    <property type="project" value="UniProtKB-EC"/>
</dbReference>
<keyword evidence="3 6" id="KW-0547">Nucleotide-binding</keyword>
<dbReference type="GO" id="GO:0004359">
    <property type="term" value="F:glutaminase activity"/>
    <property type="evidence" value="ECO:0007669"/>
    <property type="project" value="InterPro"/>
</dbReference>
<dbReference type="EMBL" id="DVML01000012">
    <property type="protein sequence ID" value="HIU22410.1"/>
    <property type="molecule type" value="Genomic_DNA"/>
</dbReference>
<dbReference type="NCBIfam" id="TIGR00552">
    <property type="entry name" value="nadE"/>
    <property type="match status" value="1"/>
</dbReference>
<comment type="pathway">
    <text evidence="1">Cofactor biosynthesis; NAD(+) biosynthesis.</text>
</comment>
<keyword evidence="2 6" id="KW-0436">Ligase</keyword>
<comment type="catalytic activity">
    <reaction evidence="7">
        <text>deamido-NAD(+) + NH4(+) + ATP = AMP + diphosphate + NAD(+) + H(+)</text>
        <dbReference type="Rhea" id="RHEA:21188"/>
        <dbReference type="ChEBI" id="CHEBI:15378"/>
        <dbReference type="ChEBI" id="CHEBI:28938"/>
        <dbReference type="ChEBI" id="CHEBI:30616"/>
        <dbReference type="ChEBI" id="CHEBI:33019"/>
        <dbReference type="ChEBI" id="CHEBI:57540"/>
        <dbReference type="ChEBI" id="CHEBI:58437"/>
        <dbReference type="ChEBI" id="CHEBI:456215"/>
        <dbReference type="EC" id="6.3.1.5"/>
    </reaction>
</comment>
<dbReference type="Proteomes" id="UP000824087">
    <property type="component" value="Unassembled WGS sequence"/>
</dbReference>
<feature type="domain" description="NAD/GMP synthase" evidence="8">
    <location>
        <begin position="9"/>
        <end position="247"/>
    </location>
</feature>
<reference evidence="9" key="2">
    <citation type="journal article" date="2021" name="PeerJ">
        <title>Extensive microbial diversity within the chicken gut microbiome revealed by metagenomics and culture.</title>
        <authorList>
            <person name="Gilroy R."/>
            <person name="Ravi A."/>
            <person name="Getino M."/>
            <person name="Pursley I."/>
            <person name="Horton D.L."/>
            <person name="Alikhan N.F."/>
            <person name="Baker D."/>
            <person name="Gharbi K."/>
            <person name="Hall N."/>
            <person name="Watson M."/>
            <person name="Adriaenssens E.M."/>
            <person name="Foster-Nyarko E."/>
            <person name="Jarju S."/>
            <person name="Secka A."/>
            <person name="Antonio M."/>
            <person name="Oren A."/>
            <person name="Chaudhuri R.R."/>
            <person name="La Ragione R."/>
            <person name="Hildebrand F."/>
            <person name="Pallen M.J."/>
        </authorList>
    </citation>
    <scope>NUCLEOTIDE SEQUENCE</scope>
    <source>
        <strain evidence="9">CHK197-8231</strain>
    </source>
</reference>
<evidence type="ECO:0000256" key="3">
    <source>
        <dbReference type="ARBA" id="ARBA00022741"/>
    </source>
</evidence>
<dbReference type="AlphaFoldDB" id="A0A9D1HWA5"/>
<comment type="caution">
    <text evidence="9">The sequence shown here is derived from an EMBL/GenBank/DDBJ whole genome shotgun (WGS) entry which is preliminary data.</text>
</comment>
<dbReference type="CDD" id="cd00553">
    <property type="entry name" value="NAD_synthase"/>
    <property type="match status" value="1"/>
</dbReference>
<reference evidence="9" key="1">
    <citation type="submission" date="2020-10" db="EMBL/GenBank/DDBJ databases">
        <authorList>
            <person name="Gilroy R."/>
        </authorList>
    </citation>
    <scope>NUCLEOTIDE SEQUENCE</scope>
    <source>
        <strain evidence="9">CHK197-8231</strain>
    </source>
</reference>
<accession>A0A9D1HWA5</accession>
<evidence type="ECO:0000256" key="2">
    <source>
        <dbReference type="ARBA" id="ARBA00022598"/>
    </source>
</evidence>
<comment type="similarity">
    <text evidence="6">Belongs to the NAD synthetase family.</text>
</comment>
<dbReference type="GO" id="GO:0009435">
    <property type="term" value="P:NAD+ biosynthetic process"/>
    <property type="evidence" value="ECO:0007669"/>
    <property type="project" value="InterPro"/>
</dbReference>
<name>A0A9D1HWA5_9BACT</name>
<sequence>MKFNVEREVNGVIQFIRDYYKENHLKGAILGISGGKDSGVVAGLMVKALGPENVIGVTLPCHSKEEDKQDAILVSETYGFPLINLDITPAYEAFQREVQKLGNFSEEEKENSDINLKPRLRMASLYYLAALYSSLNGGPYLVIGTSNRCEIYVGYFTKGGDNVHDISPIADFTVDEVIQIGEYLNVPEKVLYKTPDDGLSGKSDEEKLGVTYREIAMYMEDPETVSKSARNVIERHHRNNQHKFKVPTYRKDG</sequence>
<dbReference type="GO" id="GO:0005737">
    <property type="term" value="C:cytoplasm"/>
    <property type="evidence" value="ECO:0007669"/>
    <property type="project" value="InterPro"/>
</dbReference>
<dbReference type="InterPro" id="IPR022310">
    <property type="entry name" value="NAD/GMP_synthase"/>
</dbReference>
<evidence type="ECO:0000256" key="7">
    <source>
        <dbReference type="RuleBase" id="RU003812"/>
    </source>
</evidence>
<evidence type="ECO:0000256" key="6">
    <source>
        <dbReference type="RuleBase" id="RU003811"/>
    </source>
</evidence>
<dbReference type="GO" id="GO:0005524">
    <property type="term" value="F:ATP binding"/>
    <property type="evidence" value="ECO:0007669"/>
    <property type="project" value="UniProtKB-KW"/>
</dbReference>
<evidence type="ECO:0000313" key="10">
    <source>
        <dbReference type="Proteomes" id="UP000824087"/>
    </source>
</evidence>
<evidence type="ECO:0000256" key="5">
    <source>
        <dbReference type="ARBA" id="ARBA00023027"/>
    </source>
</evidence>
<dbReference type="EC" id="6.3.1.5" evidence="7"/>
<dbReference type="SUPFAM" id="SSF52402">
    <property type="entry name" value="Adenine nucleotide alpha hydrolases-like"/>
    <property type="match status" value="1"/>
</dbReference>
<protein>
    <recommendedName>
        <fullName evidence="7">NH(3)-dependent NAD(+) synthetase</fullName>
        <ecNumber evidence="7">6.3.1.5</ecNumber>
    </recommendedName>
</protein>
<organism evidence="9 10">
    <name type="scientific">Candidatus Fimihabitans intestinipullorum</name>
    <dbReference type="NCBI Taxonomy" id="2840820"/>
    <lineage>
        <taxon>Bacteria</taxon>
        <taxon>Bacillati</taxon>
        <taxon>Mycoplasmatota</taxon>
        <taxon>Mycoplasmatota incertae sedis</taxon>
        <taxon>Candidatus Fimihabitans</taxon>
    </lineage>
</organism>
<keyword evidence="4 6" id="KW-0067">ATP-binding</keyword>
<gene>
    <name evidence="9" type="primary">nadE</name>
    <name evidence="9" type="ORF">IAD49_02380</name>
</gene>
<evidence type="ECO:0000259" key="8">
    <source>
        <dbReference type="Pfam" id="PF02540"/>
    </source>
</evidence>
<evidence type="ECO:0000313" key="9">
    <source>
        <dbReference type="EMBL" id="HIU22410.1"/>
    </source>
</evidence>
<dbReference type="PANTHER" id="PTHR23090">
    <property type="entry name" value="NH 3 /GLUTAMINE-DEPENDENT NAD + SYNTHETASE"/>
    <property type="match status" value="1"/>
</dbReference>
<evidence type="ECO:0000256" key="1">
    <source>
        <dbReference type="ARBA" id="ARBA00004790"/>
    </source>
</evidence>
<evidence type="ECO:0000256" key="4">
    <source>
        <dbReference type="ARBA" id="ARBA00022840"/>
    </source>
</evidence>
<dbReference type="InterPro" id="IPR003694">
    <property type="entry name" value="NAD_synthase"/>
</dbReference>
<dbReference type="Pfam" id="PF02540">
    <property type="entry name" value="NAD_synthase"/>
    <property type="match status" value="1"/>
</dbReference>
<proteinExistence type="inferred from homology"/>
<dbReference type="GO" id="GO:0003952">
    <property type="term" value="F:NAD+ synthase (glutamine-hydrolyzing) activity"/>
    <property type="evidence" value="ECO:0007669"/>
    <property type="project" value="InterPro"/>
</dbReference>
<dbReference type="InterPro" id="IPR014729">
    <property type="entry name" value="Rossmann-like_a/b/a_fold"/>
</dbReference>